<reference evidence="3 4" key="2">
    <citation type="submission" date="2018-08" db="EMBL/GenBank/DDBJ databases">
        <title>The draft genome of Acinetobacter sichuanensis strain WCHAc060041.</title>
        <authorList>
            <person name="Qin J."/>
            <person name="Feng Y."/>
            <person name="Zong Z."/>
        </authorList>
    </citation>
    <scope>NUCLEOTIDE SEQUENCE [LARGE SCALE GENOMIC DNA]</scope>
    <source>
        <strain evidence="3 4">WCHAc060041</strain>
    </source>
</reference>
<evidence type="ECO:0000313" key="5">
    <source>
        <dbReference type="Proteomes" id="UP001595455"/>
    </source>
</evidence>
<evidence type="ECO:0000313" key="3">
    <source>
        <dbReference type="EMBL" id="RFC83231.1"/>
    </source>
</evidence>
<evidence type="ECO:0000313" key="4">
    <source>
        <dbReference type="Proteomes" id="UP000240957"/>
    </source>
</evidence>
<dbReference type="Proteomes" id="UP001595455">
    <property type="component" value="Unassembled WGS sequence"/>
</dbReference>
<dbReference type="EMBL" id="PYIX02000020">
    <property type="protein sequence ID" value="RFC83231.1"/>
    <property type="molecule type" value="Genomic_DNA"/>
</dbReference>
<reference evidence="2" key="4">
    <citation type="submission" date="2024-09" db="EMBL/GenBank/DDBJ databases">
        <authorList>
            <person name="Sun Q."/>
            <person name="Mori K."/>
        </authorList>
    </citation>
    <scope>NUCLEOTIDE SEQUENCE</scope>
    <source>
        <strain evidence="2">KCTC 62575</strain>
    </source>
</reference>
<organism evidence="3 4">
    <name type="scientific">Acinetobacter sichuanensis</name>
    <dbReference type="NCBI Taxonomy" id="2136183"/>
    <lineage>
        <taxon>Bacteria</taxon>
        <taxon>Pseudomonadati</taxon>
        <taxon>Pseudomonadota</taxon>
        <taxon>Gammaproteobacteria</taxon>
        <taxon>Moraxellales</taxon>
        <taxon>Moraxellaceae</taxon>
        <taxon>Acinetobacter</taxon>
    </lineage>
</organism>
<comment type="caution">
    <text evidence="3">The sequence shown here is derived from an EMBL/GenBank/DDBJ whole genome shotgun (WGS) entry which is preliminary data.</text>
</comment>
<accession>A0A371YP44</accession>
<dbReference type="Proteomes" id="UP000240957">
    <property type="component" value="Unassembled WGS sequence"/>
</dbReference>
<dbReference type="InterPro" id="IPR029063">
    <property type="entry name" value="SAM-dependent_MTases_sf"/>
</dbReference>
<reference evidence="2" key="1">
    <citation type="journal article" date="2014" name="Int. J. Syst. Evol. Microbiol.">
        <title>Complete genome of a new Firmicutes species belonging to the dominant human colonic microbiota ('Ruminococcus bicirculans') reveals two chromosomes and a selective capacity to utilize plant glucans.</title>
        <authorList>
            <consortium name="NISC Comparative Sequencing Program"/>
            <person name="Wegmann U."/>
            <person name="Louis P."/>
            <person name="Goesmann A."/>
            <person name="Henrissat B."/>
            <person name="Duncan S.H."/>
            <person name="Flint H.J."/>
        </authorList>
    </citation>
    <scope>NUCLEOTIDE SEQUENCE</scope>
    <source>
        <strain evidence="2">KCTC 62575</strain>
    </source>
</reference>
<protein>
    <submittedName>
        <fullName evidence="3">Class I SAM-dependent methyltransferase</fullName>
        <ecNumber evidence="2">2.1.1.-</ecNumber>
    </submittedName>
</protein>
<dbReference type="SUPFAM" id="SSF53335">
    <property type="entry name" value="S-adenosyl-L-methionine-dependent methyltransferases"/>
    <property type="match status" value="1"/>
</dbReference>
<dbReference type="Gene3D" id="3.40.50.150">
    <property type="entry name" value="Vaccinia Virus protein VP39"/>
    <property type="match status" value="1"/>
</dbReference>
<dbReference type="GO" id="GO:0008168">
    <property type="term" value="F:methyltransferase activity"/>
    <property type="evidence" value="ECO:0007669"/>
    <property type="project" value="UniProtKB-KW"/>
</dbReference>
<dbReference type="EMBL" id="JBHRSF010000031">
    <property type="protein sequence ID" value="MFC2995587.1"/>
    <property type="molecule type" value="Genomic_DNA"/>
</dbReference>
<keyword evidence="3" id="KW-0808">Transferase</keyword>
<evidence type="ECO:0000313" key="2">
    <source>
        <dbReference type="EMBL" id="MFC2995587.1"/>
    </source>
</evidence>
<dbReference type="AlphaFoldDB" id="A0A371YP44"/>
<dbReference type="RefSeq" id="WP_107008686.1">
    <property type="nucleotide sequence ID" value="NZ_JBHRSF010000031.1"/>
</dbReference>
<evidence type="ECO:0000259" key="1">
    <source>
        <dbReference type="Pfam" id="PF13847"/>
    </source>
</evidence>
<dbReference type="GO" id="GO:0032259">
    <property type="term" value="P:methylation"/>
    <property type="evidence" value="ECO:0007669"/>
    <property type="project" value="UniProtKB-KW"/>
</dbReference>
<dbReference type="CDD" id="cd02440">
    <property type="entry name" value="AdoMet_MTases"/>
    <property type="match status" value="1"/>
</dbReference>
<dbReference type="OrthoDB" id="6709631at2"/>
<name>A0A371YP44_9GAMM</name>
<dbReference type="InterPro" id="IPR025714">
    <property type="entry name" value="Methyltranfer_dom"/>
</dbReference>
<dbReference type="Pfam" id="PF13847">
    <property type="entry name" value="Methyltransf_31"/>
    <property type="match status" value="1"/>
</dbReference>
<keyword evidence="3" id="KW-0489">Methyltransferase</keyword>
<dbReference type="EC" id="2.1.1.-" evidence="2"/>
<feature type="domain" description="Methyltransferase" evidence="1">
    <location>
        <begin position="53"/>
        <end position="181"/>
    </location>
</feature>
<keyword evidence="5" id="KW-1185">Reference proteome</keyword>
<proteinExistence type="predicted"/>
<sequence>MAIQEVASPIDLRNPQDAALWASEANEKRPWRYEFFNYYSRLINNLNIQPICVLELGSGPGFLAQYLLEKCENIDYSALDFSEAMHELSRSKLSAQQLEKTTFYVADFKTTTWADHLPQYDVIIIHQALHELRHKSYVLNFHCQVRKLLKPTAIYLVCDHIFAPHAMQNHDLYMSTQEHVQSLKSASFKDIDLVMQKESLCLFECKA</sequence>
<gene>
    <name evidence="2" type="ORF">ACFODO_09955</name>
    <name evidence="3" type="ORF">C9E89_012560</name>
</gene>
<reference evidence="5" key="3">
    <citation type="journal article" date="2019" name="Int. J. Syst. Evol. Microbiol.">
        <title>The Global Catalogue of Microorganisms (GCM) 10K type strain sequencing project: providing services to taxonomists for standard genome sequencing and annotation.</title>
        <authorList>
            <consortium name="The Broad Institute Genomics Platform"/>
            <consortium name="The Broad Institute Genome Sequencing Center for Infectious Disease"/>
            <person name="Wu L."/>
            <person name="Ma J."/>
        </authorList>
    </citation>
    <scope>NUCLEOTIDE SEQUENCE [LARGE SCALE GENOMIC DNA]</scope>
    <source>
        <strain evidence="5">KCTC 62575</strain>
    </source>
</reference>